<dbReference type="OrthoDB" id="9773087at2"/>
<keyword evidence="9 13" id="KW-0547">Nucleotide-binding</keyword>
<dbReference type="Gene3D" id="3.40.50.620">
    <property type="entry name" value="HUPs"/>
    <property type="match status" value="1"/>
</dbReference>
<dbReference type="AlphaFoldDB" id="A0A2N3KJ87"/>
<comment type="catalytic activity">
    <reaction evidence="11 13">
        <text>(R)-pantoate + beta-alanine + ATP = (R)-pantothenate + AMP + diphosphate + H(+)</text>
        <dbReference type="Rhea" id="RHEA:10912"/>
        <dbReference type="ChEBI" id="CHEBI:15378"/>
        <dbReference type="ChEBI" id="CHEBI:15980"/>
        <dbReference type="ChEBI" id="CHEBI:29032"/>
        <dbReference type="ChEBI" id="CHEBI:30616"/>
        <dbReference type="ChEBI" id="CHEBI:33019"/>
        <dbReference type="ChEBI" id="CHEBI:57966"/>
        <dbReference type="ChEBI" id="CHEBI:456215"/>
        <dbReference type="EC" id="6.3.2.1"/>
    </reaction>
</comment>
<feature type="binding site" evidence="13">
    <location>
        <begin position="186"/>
        <end position="189"/>
    </location>
    <ligand>
        <name>ATP</name>
        <dbReference type="ChEBI" id="CHEBI:30616"/>
    </ligand>
</feature>
<evidence type="ECO:0000256" key="1">
    <source>
        <dbReference type="ARBA" id="ARBA00004496"/>
    </source>
</evidence>
<dbReference type="PANTHER" id="PTHR21299:SF1">
    <property type="entry name" value="PANTOATE--BETA-ALANINE LIGASE"/>
    <property type="match status" value="1"/>
</dbReference>
<comment type="subcellular location">
    <subcellularLocation>
        <location evidence="1 13">Cytoplasm</location>
    </subcellularLocation>
</comment>
<reference evidence="14 15" key="1">
    <citation type="submission" date="2017-09" db="EMBL/GenBank/DDBJ databases">
        <title>Biodiversity and function of Thalassospira species in the particle-attached aromatic-hydrocarbon-degrading consortia from the surface seawater of the South China Sea.</title>
        <authorList>
            <person name="Dong C."/>
            <person name="Liu R."/>
            <person name="Shao Z."/>
        </authorList>
    </citation>
    <scope>NUCLEOTIDE SEQUENCE [LARGE SCALE GENOMIC DNA]</scope>
    <source>
        <strain evidence="14 15">CSC1P2</strain>
    </source>
</reference>
<evidence type="ECO:0000313" key="14">
    <source>
        <dbReference type="EMBL" id="PKR50612.1"/>
    </source>
</evidence>
<comment type="function">
    <text evidence="12 13">Catalyzes the condensation of pantoate with beta-alanine in an ATP-dependent reaction via a pantoyl-adenylate intermediate.</text>
</comment>
<comment type="caution">
    <text evidence="14">The sequence shown here is derived from an EMBL/GenBank/DDBJ whole genome shotgun (WGS) entry which is preliminary data.</text>
</comment>
<evidence type="ECO:0000256" key="6">
    <source>
        <dbReference type="ARBA" id="ARBA00022490"/>
    </source>
</evidence>
<dbReference type="HAMAP" id="MF_00158">
    <property type="entry name" value="PanC"/>
    <property type="match status" value="1"/>
</dbReference>
<dbReference type="GO" id="GO:0015940">
    <property type="term" value="P:pantothenate biosynthetic process"/>
    <property type="evidence" value="ECO:0007669"/>
    <property type="project" value="UniProtKB-UniRule"/>
</dbReference>
<evidence type="ECO:0000256" key="13">
    <source>
        <dbReference type="HAMAP-Rule" id="MF_00158"/>
    </source>
</evidence>
<evidence type="ECO:0000256" key="3">
    <source>
        <dbReference type="ARBA" id="ARBA00009256"/>
    </source>
</evidence>
<dbReference type="CDD" id="cd00560">
    <property type="entry name" value="PanC"/>
    <property type="match status" value="1"/>
</dbReference>
<dbReference type="NCBIfam" id="TIGR00018">
    <property type="entry name" value="panC"/>
    <property type="match status" value="1"/>
</dbReference>
<evidence type="ECO:0000313" key="15">
    <source>
        <dbReference type="Proteomes" id="UP000233597"/>
    </source>
</evidence>
<dbReference type="GO" id="GO:0005829">
    <property type="term" value="C:cytosol"/>
    <property type="evidence" value="ECO:0007669"/>
    <property type="project" value="TreeGrafter"/>
</dbReference>
<keyword evidence="8 13" id="KW-0566">Pantothenate biosynthesis</keyword>
<dbReference type="Proteomes" id="UP000233597">
    <property type="component" value="Unassembled WGS sequence"/>
</dbReference>
<feature type="binding site" evidence="13">
    <location>
        <position position="155"/>
    </location>
    <ligand>
        <name>(R)-pantoate</name>
        <dbReference type="ChEBI" id="CHEBI:15980"/>
    </ligand>
</feature>
<gene>
    <name evidence="13" type="primary">panC</name>
    <name evidence="14" type="ORF">COO20_20950</name>
</gene>
<evidence type="ECO:0000256" key="4">
    <source>
        <dbReference type="ARBA" id="ARBA00012219"/>
    </source>
</evidence>
<keyword evidence="10 13" id="KW-0067">ATP-binding</keyword>
<feature type="active site" description="Proton donor" evidence="13">
    <location>
        <position position="39"/>
    </location>
</feature>
<evidence type="ECO:0000256" key="8">
    <source>
        <dbReference type="ARBA" id="ARBA00022655"/>
    </source>
</evidence>
<protein>
    <recommendedName>
        <fullName evidence="5 13">Pantothenate synthetase</fullName>
        <shortName evidence="13">PS</shortName>
        <ecNumber evidence="4 13">6.3.2.1</ecNumber>
    </recommendedName>
    <alternativeName>
        <fullName evidence="13">Pantoate--beta-alanine ligase</fullName>
    </alternativeName>
    <alternativeName>
        <fullName evidence="13">Pantoate-activating enzyme</fullName>
    </alternativeName>
</protein>
<dbReference type="NCBIfam" id="TIGR00125">
    <property type="entry name" value="cyt_tran_rel"/>
    <property type="match status" value="1"/>
</dbReference>
<name>A0A2N3KJ87_9PROT</name>
<dbReference type="PANTHER" id="PTHR21299">
    <property type="entry name" value="CYTIDYLATE KINASE/PANTOATE-BETA-ALANINE LIGASE"/>
    <property type="match status" value="1"/>
</dbReference>
<sequence>MNLTTVHTVADLRARVSRWRAEGLKVALVPTMGALHEGHISLTKLARTQADRVIVSVFVNPTQFGPTEDFAAYPRTLPADQKILDAAGVELCFAPSVEEMYPSGFATRLHIDNLTDMLCGAARPGHFDGMAQIVTKLLLQAMPDYALFGEKDYQQLMVIKRFVADLNIPVSIIGGPIHREADGLAMSSRNRYLSPEERETATTLSRVLSSITDRASRGDAIEPLLETGRQQIASAGFSPIDYLEIRDAENLELMHGVIDRPARVFVAARLGKARLIDNMAIIPANSDA</sequence>
<dbReference type="SUPFAM" id="SSF52374">
    <property type="entry name" value="Nucleotidylyl transferase"/>
    <property type="match status" value="1"/>
</dbReference>
<feature type="binding site" evidence="13">
    <location>
        <begin position="32"/>
        <end position="39"/>
    </location>
    <ligand>
        <name>ATP</name>
        <dbReference type="ChEBI" id="CHEBI:30616"/>
    </ligand>
</feature>
<feature type="binding site" evidence="13">
    <location>
        <position position="63"/>
    </location>
    <ligand>
        <name>beta-alanine</name>
        <dbReference type="ChEBI" id="CHEBI:57966"/>
    </ligand>
</feature>
<evidence type="ECO:0000256" key="2">
    <source>
        <dbReference type="ARBA" id="ARBA00004990"/>
    </source>
</evidence>
<evidence type="ECO:0000256" key="11">
    <source>
        <dbReference type="ARBA" id="ARBA00048258"/>
    </source>
</evidence>
<dbReference type="Pfam" id="PF02569">
    <property type="entry name" value="Pantoate_ligase"/>
    <property type="match status" value="1"/>
</dbReference>
<evidence type="ECO:0000256" key="5">
    <source>
        <dbReference type="ARBA" id="ARBA00014155"/>
    </source>
</evidence>
<comment type="caution">
    <text evidence="13">Lacks conserved residue(s) required for the propagation of feature annotation.</text>
</comment>
<dbReference type="RefSeq" id="WP_101270125.1">
    <property type="nucleotide sequence ID" value="NZ_NWTK01000016.1"/>
</dbReference>
<evidence type="ECO:0000256" key="7">
    <source>
        <dbReference type="ARBA" id="ARBA00022598"/>
    </source>
</evidence>
<dbReference type="GO" id="GO:0004592">
    <property type="term" value="F:pantoate-beta-alanine ligase activity"/>
    <property type="evidence" value="ECO:0007669"/>
    <property type="project" value="UniProtKB-UniRule"/>
</dbReference>
<comment type="subunit">
    <text evidence="13">Homodimer.</text>
</comment>
<proteinExistence type="inferred from homology"/>
<dbReference type="EC" id="6.3.2.1" evidence="4 13"/>
<dbReference type="FunFam" id="3.40.50.620:FF:000114">
    <property type="entry name" value="Pantothenate synthetase"/>
    <property type="match status" value="1"/>
</dbReference>
<evidence type="ECO:0000256" key="9">
    <source>
        <dbReference type="ARBA" id="ARBA00022741"/>
    </source>
</evidence>
<dbReference type="InterPro" id="IPR042176">
    <property type="entry name" value="Pantoate_ligase_C"/>
</dbReference>
<comment type="similarity">
    <text evidence="3 13">Belongs to the pantothenate synthetase family.</text>
</comment>
<dbReference type="UniPathway" id="UPA00028">
    <property type="reaction ID" value="UER00005"/>
</dbReference>
<organism evidence="14 15">
    <name type="scientific">Thalassospira marina</name>
    <dbReference type="NCBI Taxonomy" id="2048283"/>
    <lineage>
        <taxon>Bacteria</taxon>
        <taxon>Pseudomonadati</taxon>
        <taxon>Pseudomonadota</taxon>
        <taxon>Alphaproteobacteria</taxon>
        <taxon>Rhodospirillales</taxon>
        <taxon>Thalassospiraceae</taxon>
        <taxon>Thalassospira</taxon>
    </lineage>
</organism>
<comment type="miscellaneous">
    <text evidence="13">The reaction proceeds by a bi uni uni bi ping pong mechanism.</text>
</comment>
<evidence type="ECO:0000256" key="12">
    <source>
        <dbReference type="ARBA" id="ARBA00055042"/>
    </source>
</evidence>
<dbReference type="InterPro" id="IPR003721">
    <property type="entry name" value="Pantoate_ligase"/>
</dbReference>
<dbReference type="EMBL" id="NWTK01000016">
    <property type="protein sequence ID" value="PKR50612.1"/>
    <property type="molecule type" value="Genomic_DNA"/>
</dbReference>
<feature type="binding site" evidence="13">
    <location>
        <begin position="149"/>
        <end position="152"/>
    </location>
    <ligand>
        <name>ATP</name>
        <dbReference type="ChEBI" id="CHEBI:30616"/>
    </ligand>
</feature>
<keyword evidence="6 13" id="KW-0963">Cytoplasm</keyword>
<accession>A0A2N3KJ87</accession>
<feature type="binding site" evidence="13">
    <location>
        <position position="63"/>
    </location>
    <ligand>
        <name>(R)-pantoate</name>
        <dbReference type="ChEBI" id="CHEBI:15980"/>
    </ligand>
</feature>
<dbReference type="InterPro" id="IPR014729">
    <property type="entry name" value="Rossmann-like_a/b/a_fold"/>
</dbReference>
<evidence type="ECO:0000256" key="10">
    <source>
        <dbReference type="ARBA" id="ARBA00022840"/>
    </source>
</evidence>
<dbReference type="InterPro" id="IPR004821">
    <property type="entry name" value="Cyt_trans-like"/>
</dbReference>
<dbReference type="Gene3D" id="3.30.1300.10">
    <property type="entry name" value="Pantoate-beta-alanine ligase, C-terminal domain"/>
    <property type="match status" value="1"/>
</dbReference>
<comment type="pathway">
    <text evidence="2 13">Cofactor biosynthesis; (R)-pantothenate biosynthesis; (R)-pantothenate from (R)-pantoate and beta-alanine: step 1/1.</text>
</comment>
<keyword evidence="7 13" id="KW-0436">Ligase</keyword>
<dbReference type="GO" id="GO:0005524">
    <property type="term" value="F:ATP binding"/>
    <property type="evidence" value="ECO:0007669"/>
    <property type="project" value="UniProtKB-KW"/>
</dbReference>